<dbReference type="EMBL" id="JANBUH010000043">
    <property type="protein sequence ID" value="KAJ2755894.1"/>
    <property type="molecule type" value="Genomic_DNA"/>
</dbReference>
<dbReference type="Proteomes" id="UP001140011">
    <property type="component" value="Unassembled WGS sequence"/>
</dbReference>
<comment type="similarity">
    <text evidence="4">Belongs to the ZNF277 family.</text>
</comment>
<keyword evidence="1" id="KW-0479">Metal-binding</keyword>
<feature type="compositionally biased region" description="Acidic residues" evidence="6">
    <location>
        <begin position="146"/>
        <end position="177"/>
    </location>
</feature>
<gene>
    <name evidence="8" type="ORF">GGI19_001273</name>
</gene>
<feature type="region of interest" description="Disordered" evidence="6">
    <location>
        <begin position="198"/>
        <end position="221"/>
    </location>
</feature>
<evidence type="ECO:0000256" key="1">
    <source>
        <dbReference type="ARBA" id="ARBA00022723"/>
    </source>
</evidence>
<feature type="region of interest" description="Disordered" evidence="6">
    <location>
        <begin position="1"/>
        <end position="111"/>
    </location>
</feature>
<dbReference type="InterPro" id="IPR041661">
    <property type="entry name" value="ZN622/Rei1/Reh1_Znf-C2H2"/>
</dbReference>
<dbReference type="InterPro" id="IPR040048">
    <property type="entry name" value="ZNF277"/>
</dbReference>
<evidence type="ECO:0000313" key="8">
    <source>
        <dbReference type="EMBL" id="KAJ2755894.1"/>
    </source>
</evidence>
<dbReference type="SUPFAM" id="SSF57667">
    <property type="entry name" value="beta-beta-alpha zinc fingers"/>
    <property type="match status" value="3"/>
</dbReference>
<dbReference type="Pfam" id="PF12756">
    <property type="entry name" value="zf-C2H2_2"/>
    <property type="match status" value="2"/>
</dbReference>
<proteinExistence type="inferred from homology"/>
<dbReference type="PANTHER" id="PTHR13267">
    <property type="entry name" value="ZINC FINGER PROTEIN 277"/>
    <property type="match status" value="1"/>
</dbReference>
<evidence type="ECO:0000259" key="7">
    <source>
        <dbReference type="PROSITE" id="PS50157"/>
    </source>
</evidence>
<feature type="compositionally biased region" description="Polar residues" evidence="6">
    <location>
        <begin position="44"/>
        <end position="65"/>
    </location>
</feature>
<evidence type="ECO:0000256" key="6">
    <source>
        <dbReference type="SAM" id="MobiDB-lite"/>
    </source>
</evidence>
<evidence type="ECO:0000256" key="2">
    <source>
        <dbReference type="ARBA" id="ARBA00022771"/>
    </source>
</evidence>
<dbReference type="GO" id="GO:0008270">
    <property type="term" value="F:zinc ion binding"/>
    <property type="evidence" value="ECO:0007669"/>
    <property type="project" value="UniProtKB-KW"/>
</dbReference>
<dbReference type="InterPro" id="IPR036236">
    <property type="entry name" value="Znf_C2H2_sf"/>
</dbReference>
<accession>A0A9W8H1Y3</accession>
<comment type="caution">
    <text evidence="8">The sequence shown here is derived from an EMBL/GenBank/DDBJ whole genome shotgun (WGS) entry which is preliminary data.</text>
</comment>
<evidence type="ECO:0000256" key="5">
    <source>
        <dbReference type="PROSITE-ProRule" id="PRU00042"/>
    </source>
</evidence>
<dbReference type="PROSITE" id="PS50157">
    <property type="entry name" value="ZINC_FINGER_C2H2_2"/>
    <property type="match status" value="1"/>
</dbReference>
<organism evidence="8 9">
    <name type="scientific">Coemansia pectinata</name>
    <dbReference type="NCBI Taxonomy" id="1052879"/>
    <lineage>
        <taxon>Eukaryota</taxon>
        <taxon>Fungi</taxon>
        <taxon>Fungi incertae sedis</taxon>
        <taxon>Zoopagomycota</taxon>
        <taxon>Kickxellomycotina</taxon>
        <taxon>Kickxellomycetes</taxon>
        <taxon>Kickxellales</taxon>
        <taxon>Kickxellaceae</taxon>
        <taxon>Coemansia</taxon>
    </lineage>
</organism>
<sequence>MADDWHTVPEKTTKRPQRGGRGFHRGGVSNSTSNDRAEFRNHPRTNTGTNVANPSGASGDDSSNWRTQSSQPRRQPQTDRSAMNRSRSRPRQPPVASLPVTAPSASSVKADNQSFKLQTSNMFAVHVGKGSRARKNDDLKEFFETRDDDEGEEETFDAIDDDDLDVSDYESEDDADEATSFPPMPILIRCPLCAAHHSHSSTSDEATHQEKEEVESVETPVRPLITSAAELTKHLRDAHKLVFKNLNHMVLLLQRYLDAWAEELNTVSVADIASKTSEEDDSVVYHIDAASCPTDRKIRELVQKANLEAILLVQESERRREALEPRKCLFCKHTCDNRSSLFRHGYREHNFNIGLPDNLVNVNEFLHILESKLASLQCLYCEKTFTSAAVLRKHMRKKKHFKISSHNRLYDRFYIVNYVEPGKSWEAIENEKTDSDAEEADRKDDSWNDWDEKADMPAKSLFDPHVASSVEECLEYMKREYSFDLLKVKADCALDFYKTVALVNIVRRSTAQNSCFACGVQFDSAVDLAAHIKQSGADHLQPPADDSSVWQDKDNLKPVVENDPLLMAFDDDVDGDDSADEETSRKRLEEFKKTLRKKLGQMTLAESPTSEAAPDASAADPSLA</sequence>
<feature type="region of interest" description="Disordered" evidence="6">
    <location>
        <begin position="599"/>
        <end position="624"/>
    </location>
</feature>
<reference evidence="8" key="1">
    <citation type="submission" date="2022-07" db="EMBL/GenBank/DDBJ databases">
        <title>Phylogenomic reconstructions and comparative analyses of Kickxellomycotina fungi.</title>
        <authorList>
            <person name="Reynolds N.K."/>
            <person name="Stajich J.E."/>
            <person name="Barry K."/>
            <person name="Grigoriev I.V."/>
            <person name="Crous P."/>
            <person name="Smith M.E."/>
        </authorList>
    </citation>
    <scope>NUCLEOTIDE SEQUENCE</scope>
    <source>
        <strain evidence="8">BCRC 34297</strain>
    </source>
</reference>
<dbReference type="SMART" id="SM00355">
    <property type="entry name" value="ZnF_C2H2"/>
    <property type="match status" value="3"/>
</dbReference>
<keyword evidence="2 5" id="KW-0863">Zinc-finger</keyword>
<feature type="region of interest" description="Disordered" evidence="6">
    <location>
        <begin position="143"/>
        <end position="181"/>
    </location>
</feature>
<dbReference type="OrthoDB" id="7848332at2759"/>
<name>A0A9W8H1Y3_9FUNG</name>
<evidence type="ECO:0000256" key="4">
    <source>
        <dbReference type="ARBA" id="ARBA00034119"/>
    </source>
</evidence>
<evidence type="ECO:0000313" key="9">
    <source>
        <dbReference type="Proteomes" id="UP001140011"/>
    </source>
</evidence>
<dbReference type="AlphaFoldDB" id="A0A9W8H1Y3"/>
<feature type="domain" description="C2H2-type" evidence="7">
    <location>
        <begin position="376"/>
        <end position="400"/>
    </location>
</feature>
<feature type="compositionally biased region" description="Basic and acidic residues" evidence="6">
    <location>
        <begin position="1"/>
        <end position="13"/>
    </location>
</feature>
<protein>
    <recommendedName>
        <fullName evidence="7">C2H2-type domain-containing protein</fullName>
    </recommendedName>
</protein>
<dbReference type="Gene3D" id="3.30.160.60">
    <property type="entry name" value="Classic Zinc Finger"/>
    <property type="match status" value="1"/>
</dbReference>
<feature type="region of interest" description="Disordered" evidence="6">
    <location>
        <begin position="429"/>
        <end position="449"/>
    </location>
</feature>
<feature type="compositionally biased region" description="Low complexity" evidence="6">
    <location>
        <begin position="605"/>
        <end position="624"/>
    </location>
</feature>
<evidence type="ECO:0000256" key="3">
    <source>
        <dbReference type="ARBA" id="ARBA00022833"/>
    </source>
</evidence>
<dbReference type="PANTHER" id="PTHR13267:SF3">
    <property type="entry name" value="ZINC FINGER PROTEIN 277"/>
    <property type="match status" value="1"/>
</dbReference>
<feature type="compositionally biased region" description="Basic residues" evidence="6">
    <location>
        <begin position="14"/>
        <end position="24"/>
    </location>
</feature>
<dbReference type="InterPro" id="IPR013087">
    <property type="entry name" value="Znf_C2H2_type"/>
</dbReference>
<feature type="compositionally biased region" description="Low complexity" evidence="6">
    <location>
        <begin position="66"/>
        <end position="81"/>
    </location>
</feature>
<keyword evidence="3" id="KW-0862">Zinc</keyword>
<dbReference type="PROSITE" id="PS00028">
    <property type="entry name" value="ZINC_FINGER_C2H2_1"/>
    <property type="match status" value="1"/>
</dbReference>
<keyword evidence="9" id="KW-1185">Reference proteome</keyword>